<proteinExistence type="predicted"/>
<comment type="caution">
    <text evidence="2">The sequence shown here is derived from an EMBL/GenBank/DDBJ whole genome shotgun (WGS) entry which is preliminary data.</text>
</comment>
<gene>
    <name evidence="2" type="ORF">KIPB_015335</name>
</gene>
<reference evidence="2 3" key="1">
    <citation type="journal article" date="2018" name="PLoS ONE">
        <title>The draft genome of Kipferlia bialata reveals reductive genome evolution in fornicate parasites.</title>
        <authorList>
            <person name="Tanifuji G."/>
            <person name="Takabayashi S."/>
            <person name="Kume K."/>
            <person name="Takagi M."/>
            <person name="Nakayama T."/>
            <person name="Kamikawa R."/>
            <person name="Inagaki Y."/>
            <person name="Hashimoto T."/>
        </authorList>
    </citation>
    <scope>NUCLEOTIDE SEQUENCE [LARGE SCALE GENOMIC DNA]</scope>
    <source>
        <strain evidence="2">NY0173</strain>
    </source>
</reference>
<feature type="region of interest" description="Disordered" evidence="1">
    <location>
        <begin position="1"/>
        <end position="22"/>
    </location>
</feature>
<dbReference type="EMBL" id="BDIP01008516">
    <property type="protein sequence ID" value="GIQ91885.1"/>
    <property type="molecule type" value="Genomic_DNA"/>
</dbReference>
<name>A0A9K3DCR8_9EUKA</name>
<evidence type="ECO:0000313" key="2">
    <source>
        <dbReference type="EMBL" id="GIQ91885.1"/>
    </source>
</evidence>
<evidence type="ECO:0000313" key="3">
    <source>
        <dbReference type="Proteomes" id="UP000265618"/>
    </source>
</evidence>
<accession>A0A9K3DCR8</accession>
<keyword evidence="3" id="KW-1185">Reference proteome</keyword>
<dbReference type="AlphaFoldDB" id="A0A9K3DCR8"/>
<sequence length="33" mass="3512">QLVQPNPAIVPPPPAQSMLNPVATDYERGAQVL</sequence>
<dbReference type="Proteomes" id="UP000265618">
    <property type="component" value="Unassembled WGS sequence"/>
</dbReference>
<feature type="non-terminal residue" evidence="2">
    <location>
        <position position="1"/>
    </location>
</feature>
<organism evidence="2 3">
    <name type="scientific">Kipferlia bialata</name>
    <dbReference type="NCBI Taxonomy" id="797122"/>
    <lineage>
        <taxon>Eukaryota</taxon>
        <taxon>Metamonada</taxon>
        <taxon>Carpediemonas-like organisms</taxon>
        <taxon>Kipferlia</taxon>
    </lineage>
</organism>
<evidence type="ECO:0000256" key="1">
    <source>
        <dbReference type="SAM" id="MobiDB-lite"/>
    </source>
</evidence>
<protein>
    <submittedName>
        <fullName evidence="2">Uncharacterized protein</fullName>
    </submittedName>
</protein>